<dbReference type="AlphaFoldDB" id="A0A7K3M766"/>
<evidence type="ECO:0000313" key="1">
    <source>
        <dbReference type="EMBL" id="NDL59126.1"/>
    </source>
</evidence>
<dbReference type="InterPro" id="IPR012349">
    <property type="entry name" value="Split_barrel_FMN-bd"/>
</dbReference>
<protein>
    <submittedName>
        <fullName evidence="1">Pyridoxamine 5'-phosphate oxidase family protein</fullName>
    </submittedName>
</protein>
<dbReference type="SUPFAM" id="SSF50475">
    <property type="entry name" value="FMN-binding split barrel"/>
    <property type="match status" value="1"/>
</dbReference>
<sequence>MFTHPKTGMTVLSEGECWELLGGAHVARLAAVVGDELEVFPINVVVDGHTVVFRTAEGTKLAAATMARQVVIEADDHDRGTGLAWSVVLKGVAERVDDFNRIYQLEELALVPWDERPKQWFVQVTPRQISGRRFAAAV</sequence>
<proteinExistence type="predicted"/>
<accession>A0A7K3M766</accession>
<comment type="caution">
    <text evidence="1">The sequence shown here is derived from an EMBL/GenBank/DDBJ whole genome shotgun (WGS) entry which is preliminary data.</text>
</comment>
<dbReference type="InterPro" id="IPR024747">
    <property type="entry name" value="Pyridox_Oxase-rel"/>
</dbReference>
<reference evidence="1 2" key="1">
    <citation type="submission" date="2019-11" db="EMBL/GenBank/DDBJ databases">
        <authorList>
            <person name="Li X.-J."/>
            <person name="Feng X.-M."/>
        </authorList>
    </citation>
    <scope>NUCLEOTIDE SEQUENCE [LARGE SCALE GENOMIC DNA]</scope>
    <source>
        <strain evidence="1 2">XMNu-373</strain>
    </source>
</reference>
<dbReference type="RefSeq" id="WP_162451802.1">
    <property type="nucleotide sequence ID" value="NZ_WLZY01000006.1"/>
</dbReference>
<dbReference type="Pfam" id="PF12900">
    <property type="entry name" value="Pyridox_ox_2"/>
    <property type="match status" value="1"/>
</dbReference>
<dbReference type="Proteomes" id="UP000460435">
    <property type="component" value="Unassembled WGS sequence"/>
</dbReference>
<dbReference type="Gene3D" id="2.30.110.10">
    <property type="entry name" value="Electron Transport, Fmn-binding Protein, Chain A"/>
    <property type="match status" value="1"/>
</dbReference>
<organism evidence="1 2">
    <name type="scientific">Phytoactinopolyspora mesophila</name>
    <dbReference type="NCBI Taxonomy" id="2650750"/>
    <lineage>
        <taxon>Bacteria</taxon>
        <taxon>Bacillati</taxon>
        <taxon>Actinomycetota</taxon>
        <taxon>Actinomycetes</taxon>
        <taxon>Jiangellales</taxon>
        <taxon>Jiangellaceae</taxon>
        <taxon>Phytoactinopolyspora</taxon>
    </lineage>
</organism>
<keyword evidence="2" id="KW-1185">Reference proteome</keyword>
<gene>
    <name evidence="1" type="ORF">F7O44_18825</name>
</gene>
<evidence type="ECO:0000313" key="2">
    <source>
        <dbReference type="Proteomes" id="UP000460435"/>
    </source>
</evidence>
<dbReference type="EMBL" id="WLZY01000006">
    <property type="protein sequence ID" value="NDL59126.1"/>
    <property type="molecule type" value="Genomic_DNA"/>
</dbReference>
<name>A0A7K3M766_9ACTN</name>